<protein>
    <submittedName>
        <fullName evidence="8">Anti-silencing function 1B histone chaperone</fullName>
    </submittedName>
</protein>
<dbReference type="Gene3D" id="2.60.40.1490">
    <property type="entry name" value="Histone chaperone ASF1-like"/>
    <property type="match status" value="2"/>
</dbReference>
<keyword evidence="9" id="KW-1185">Reference proteome</keyword>
<dbReference type="Ensembl" id="ENSACIT00000019011.1">
    <property type="protein sequence ID" value="ENSACIP00000018514.1"/>
    <property type="gene ID" value="ENSACIG00000014454.1"/>
</dbReference>
<dbReference type="GO" id="GO:0005634">
    <property type="term" value="C:nucleus"/>
    <property type="evidence" value="ECO:0007669"/>
    <property type="project" value="UniProtKB-SubCell"/>
</dbReference>
<keyword evidence="4" id="KW-0805">Transcription regulation</keyword>
<keyword evidence="3" id="KW-0156">Chromatin regulator</keyword>
<dbReference type="Pfam" id="PF04729">
    <property type="entry name" value="ASF1_hist_chap"/>
    <property type="match status" value="1"/>
</dbReference>
<keyword evidence="6" id="KW-0143">Chaperone</keyword>
<evidence type="ECO:0000256" key="2">
    <source>
        <dbReference type="ARBA" id="ARBA00006051"/>
    </source>
</evidence>
<evidence type="ECO:0000256" key="1">
    <source>
        <dbReference type="ARBA" id="ARBA00004123"/>
    </source>
</evidence>
<dbReference type="PANTHER" id="PTHR12040:SF22">
    <property type="entry name" value="HISTONE CHAPERONE ASF1B"/>
    <property type="match status" value="1"/>
</dbReference>
<dbReference type="OMA" id="ITCIYHE"/>
<dbReference type="Proteomes" id="UP000261340">
    <property type="component" value="Unplaced"/>
</dbReference>
<dbReference type="AlphaFoldDB" id="A0A3Q0S0W7"/>
<dbReference type="SUPFAM" id="SSF101546">
    <property type="entry name" value="ASF1-like"/>
    <property type="match status" value="1"/>
</dbReference>
<keyword evidence="5" id="KW-0804">Transcription</keyword>
<evidence type="ECO:0000256" key="7">
    <source>
        <dbReference type="ARBA" id="ARBA00023242"/>
    </source>
</evidence>
<dbReference type="PANTHER" id="PTHR12040">
    <property type="entry name" value="ANTI-SILENCING PROTEIN 1"/>
    <property type="match status" value="1"/>
</dbReference>
<evidence type="ECO:0000313" key="8">
    <source>
        <dbReference type="Ensembl" id="ENSACIP00000018514.1"/>
    </source>
</evidence>
<keyword evidence="7" id="KW-0539">Nucleus</keyword>
<dbReference type="InterPro" id="IPR006818">
    <property type="entry name" value="ASF1-like"/>
</dbReference>
<evidence type="ECO:0000256" key="3">
    <source>
        <dbReference type="ARBA" id="ARBA00022853"/>
    </source>
</evidence>
<name>A0A3Q0S0W7_AMPCI</name>
<accession>A0A3Q0S0W7</accession>
<reference evidence="8" key="2">
    <citation type="submission" date="2025-09" db="UniProtKB">
        <authorList>
            <consortium name="Ensembl"/>
        </authorList>
    </citation>
    <scope>IDENTIFICATION</scope>
</reference>
<dbReference type="STRING" id="61819.ENSACIP00000018514"/>
<comment type="subcellular location">
    <subcellularLocation>
        <location evidence="1">Nucleus</location>
    </subcellularLocation>
</comment>
<reference evidence="8" key="1">
    <citation type="submission" date="2025-08" db="UniProtKB">
        <authorList>
            <consortium name="Ensembl"/>
        </authorList>
    </citation>
    <scope>IDENTIFICATION</scope>
</reference>
<dbReference type="InterPro" id="IPR036747">
    <property type="entry name" value="ASF1-like_sf"/>
</dbReference>
<dbReference type="GO" id="GO:0000785">
    <property type="term" value="C:chromatin"/>
    <property type="evidence" value="ECO:0007669"/>
    <property type="project" value="TreeGrafter"/>
</dbReference>
<evidence type="ECO:0000256" key="5">
    <source>
        <dbReference type="ARBA" id="ARBA00023163"/>
    </source>
</evidence>
<sequence length="140" mass="15666">MAKVQVLNVAVLDNPSPFGNPFQFEITFECMEDLPEDLEWKIIYVGSAESEEYDQVLDSVLVGPVPAGRHMFVFQLQRNILASNPRVTRFHINWEGLADKMEDSENVDPSPNISGMLPPSCIPGKMPHLGVMPDNSMDCM</sequence>
<dbReference type="GO" id="GO:0006335">
    <property type="term" value="P:DNA replication-dependent chromatin assembly"/>
    <property type="evidence" value="ECO:0007669"/>
    <property type="project" value="TreeGrafter"/>
</dbReference>
<comment type="similarity">
    <text evidence="2">Belongs to the ASF1 family.</text>
</comment>
<dbReference type="GO" id="GO:0042393">
    <property type="term" value="F:histone binding"/>
    <property type="evidence" value="ECO:0007669"/>
    <property type="project" value="TreeGrafter"/>
</dbReference>
<evidence type="ECO:0000313" key="9">
    <source>
        <dbReference type="Proteomes" id="UP000261340"/>
    </source>
</evidence>
<organism evidence="8 9">
    <name type="scientific">Amphilophus citrinellus</name>
    <name type="common">Midas cichlid</name>
    <name type="synonym">Cichlasoma citrinellum</name>
    <dbReference type="NCBI Taxonomy" id="61819"/>
    <lineage>
        <taxon>Eukaryota</taxon>
        <taxon>Metazoa</taxon>
        <taxon>Chordata</taxon>
        <taxon>Craniata</taxon>
        <taxon>Vertebrata</taxon>
        <taxon>Euteleostomi</taxon>
        <taxon>Actinopterygii</taxon>
        <taxon>Neopterygii</taxon>
        <taxon>Teleostei</taxon>
        <taxon>Neoteleostei</taxon>
        <taxon>Acanthomorphata</taxon>
        <taxon>Ovalentaria</taxon>
        <taxon>Cichlomorphae</taxon>
        <taxon>Cichliformes</taxon>
        <taxon>Cichlidae</taxon>
        <taxon>New World cichlids</taxon>
        <taxon>Cichlasomatinae</taxon>
        <taxon>Heroini</taxon>
        <taxon>Amphilophus</taxon>
    </lineage>
</organism>
<dbReference type="GeneTree" id="ENSGT00390000004692"/>
<proteinExistence type="inferred from homology"/>
<evidence type="ECO:0000256" key="4">
    <source>
        <dbReference type="ARBA" id="ARBA00023015"/>
    </source>
</evidence>
<evidence type="ECO:0000256" key="6">
    <source>
        <dbReference type="ARBA" id="ARBA00023186"/>
    </source>
</evidence>